<sequence length="818" mass="92877">MRLLLIYVFAILFCFACTPHKNTENDILEAIPDHTVLAIQINEYESLKSAIGSNEPYNKLEHLRPIKSIVSKLEPFNFLTNQTNGLLTFTANDSTTFDFTYITLDSIALIEVDEITNKRIEEITDNSNTITSYQFNDIHFYSAPYGSYSILSSSKTVLSSILNRDATSNNNLSINEFLNTANKEKLANIWIDLEHGRPLLKQILPQDQTNLNFASWLSLDITLNEQELQMNGVTLPSMTPNYSLNLLNHTKPITNTLWKLSPNNATSVTSYGFEEYAAFVQNKKTEGFPINEQDSLLYTVEEIGIASYNDEDILFLRTFGTASLVDYIQNEKTATHEFSGHEILELKSQLGLFTALHTLIGDLSFNYASIVDNTIVFTKNQTGIESVISKISTGDTFDKTILFKNAEAKLTSTSSKITISNLEGAGTYFKKSVSESLSNEFLRSNLKDYVFANQLIADNGFFHLNFLIKKITEEDEQHTVSPVFETQLQTDLATLPQFVTNHNNGKKEIIVQDQENTLYLISTNGKILWKKQLNSSIQGKIHQVDLFKNGKLQLAFTTNNEFLILDRNGNEVQPFTMNYTGGNVNPLAVFDYEGRKDYRFVVTQENKVFMYNSKGEIVKGFTYTSAEGNVEDIPQHFRIGRKDYLVFKLANGQLRIVNRVGKTRILVKEKFSFSNNPVQLYQNKFTFTTLDGSLFQIDTQGKVTSSNLQLTKDHGMDATSKTLAIMNDNILRIRDKKVELELGVYSKPEIFYLNDKIYVSVTDIQNQKIYVFDSQAKPIPDFPIFGSSSIDMADINNNKNVEFVFKDQENSIKVYKIR</sequence>
<name>A0ABT8RNU1_9FLAO</name>
<reference evidence="2" key="2">
    <citation type="submission" date="2023-06" db="EMBL/GenBank/DDBJ databases">
        <authorList>
            <person name="Lucena T."/>
            <person name="Sun Q."/>
        </authorList>
    </citation>
    <scope>NUCLEOTIDE SEQUENCE</scope>
    <source>
        <strain evidence="2">CECT 8869</strain>
    </source>
</reference>
<organism evidence="2 3">
    <name type="scientific">Maribacter confluentis</name>
    <dbReference type="NCBI Taxonomy" id="1656093"/>
    <lineage>
        <taxon>Bacteria</taxon>
        <taxon>Pseudomonadati</taxon>
        <taxon>Bacteroidota</taxon>
        <taxon>Flavobacteriia</taxon>
        <taxon>Flavobacteriales</taxon>
        <taxon>Flavobacteriaceae</taxon>
        <taxon>Maribacter</taxon>
    </lineage>
</organism>
<dbReference type="InterPro" id="IPR011047">
    <property type="entry name" value="Quinoprotein_ADH-like_sf"/>
</dbReference>
<accession>A0ABT8RNU1</accession>
<keyword evidence="1" id="KW-0732">Signal</keyword>
<proteinExistence type="predicted"/>
<evidence type="ECO:0000313" key="3">
    <source>
        <dbReference type="Proteomes" id="UP001168579"/>
    </source>
</evidence>
<feature type="chain" id="PRO_5045998634" evidence="1">
    <location>
        <begin position="17"/>
        <end position="818"/>
    </location>
</feature>
<dbReference type="RefSeq" id="WP_304435259.1">
    <property type="nucleotide sequence ID" value="NZ_JAUKUC010000001.1"/>
</dbReference>
<evidence type="ECO:0000313" key="2">
    <source>
        <dbReference type="EMBL" id="MDO1512127.1"/>
    </source>
</evidence>
<dbReference type="EMBL" id="JAUKUC010000001">
    <property type="protein sequence ID" value="MDO1512127.1"/>
    <property type="molecule type" value="Genomic_DNA"/>
</dbReference>
<gene>
    <name evidence="2" type="ORF">Q2T41_05600</name>
</gene>
<feature type="signal peptide" evidence="1">
    <location>
        <begin position="1"/>
        <end position="16"/>
    </location>
</feature>
<protein>
    <submittedName>
        <fullName evidence="2">Ribonuclease HII</fullName>
    </submittedName>
</protein>
<dbReference type="Proteomes" id="UP001168579">
    <property type="component" value="Unassembled WGS sequence"/>
</dbReference>
<keyword evidence="3" id="KW-1185">Reference proteome</keyword>
<comment type="caution">
    <text evidence="2">The sequence shown here is derived from an EMBL/GenBank/DDBJ whole genome shotgun (WGS) entry which is preliminary data.</text>
</comment>
<reference evidence="2" key="1">
    <citation type="journal article" date="2014" name="Int. J. Syst. Evol. Microbiol.">
        <title>Complete genome of a new Firmicutes species belonging to the dominant human colonic microbiota ('Ruminococcus bicirculans') reveals two chromosomes and a selective capacity to utilize plant glucans.</title>
        <authorList>
            <consortium name="NISC Comparative Sequencing Program"/>
            <person name="Wegmann U."/>
            <person name="Louis P."/>
            <person name="Goesmann A."/>
            <person name="Henrissat B."/>
            <person name="Duncan S.H."/>
            <person name="Flint H.J."/>
        </authorList>
    </citation>
    <scope>NUCLEOTIDE SEQUENCE</scope>
    <source>
        <strain evidence="2">CECT 8869</strain>
    </source>
</reference>
<evidence type="ECO:0000256" key="1">
    <source>
        <dbReference type="SAM" id="SignalP"/>
    </source>
</evidence>
<dbReference type="SUPFAM" id="SSF50998">
    <property type="entry name" value="Quinoprotein alcohol dehydrogenase-like"/>
    <property type="match status" value="1"/>
</dbReference>